<dbReference type="EMBL" id="HBKQ01022602">
    <property type="protein sequence ID" value="CAE2239744.1"/>
    <property type="molecule type" value="Transcribed_RNA"/>
</dbReference>
<evidence type="ECO:0000256" key="1">
    <source>
        <dbReference type="SAM" id="MobiDB-lite"/>
    </source>
</evidence>
<feature type="region of interest" description="Disordered" evidence="1">
    <location>
        <begin position="141"/>
        <end position="183"/>
    </location>
</feature>
<proteinExistence type="predicted"/>
<name>A0A7S4IUG8_9STRA</name>
<evidence type="ECO:0008006" key="3">
    <source>
        <dbReference type="Google" id="ProtNLM"/>
    </source>
</evidence>
<dbReference type="CDD" id="cd17039">
    <property type="entry name" value="Ubl_ubiquitin_like"/>
    <property type="match status" value="1"/>
</dbReference>
<sequence>MRVYHIEDSTSAVRTGGRSCWIPNVDRSTTVRQFKRYMESITGVPPERQRYHGYSHSLYIDGSLRFRFDTPEILDDDDQLVRRTGRDLFRVDRIKNSKIIGLVVLPATQTDSEGDGDEDEPRVIREVDAVEDRIAAGRANAIEIGTDSDSNNGDDHRGPPPKRQRRSRRNERTHEADTNDAEGDQLRRWLRSLDADSNAAGRFERYAPALERQFDSLAELALVPETEGAWTRTVQACSIYKVGDKVMLMRAIRRLPRPV</sequence>
<accession>A0A7S4IUG8</accession>
<dbReference type="SUPFAM" id="SSF54236">
    <property type="entry name" value="Ubiquitin-like"/>
    <property type="match status" value="1"/>
</dbReference>
<feature type="compositionally biased region" description="Basic residues" evidence="1">
    <location>
        <begin position="159"/>
        <end position="169"/>
    </location>
</feature>
<dbReference type="InterPro" id="IPR029071">
    <property type="entry name" value="Ubiquitin-like_domsf"/>
</dbReference>
<reference evidence="2" key="1">
    <citation type="submission" date="2021-01" db="EMBL/GenBank/DDBJ databases">
        <authorList>
            <person name="Corre E."/>
            <person name="Pelletier E."/>
            <person name="Niang G."/>
            <person name="Scheremetjew M."/>
            <person name="Finn R."/>
            <person name="Kale V."/>
            <person name="Holt S."/>
            <person name="Cochrane G."/>
            <person name="Meng A."/>
            <person name="Brown T."/>
            <person name="Cohen L."/>
        </authorList>
    </citation>
    <scope>NUCLEOTIDE SEQUENCE</scope>
    <source>
        <strain evidence="2">Isolate 1302-5</strain>
    </source>
</reference>
<gene>
    <name evidence="2" type="ORF">OAUR00152_LOCUS15346</name>
</gene>
<protein>
    <recommendedName>
        <fullName evidence="3">Ubiquitin-like domain-containing protein</fullName>
    </recommendedName>
</protein>
<dbReference type="AlphaFoldDB" id="A0A7S4IUG8"/>
<evidence type="ECO:0000313" key="2">
    <source>
        <dbReference type="EMBL" id="CAE2239744.1"/>
    </source>
</evidence>
<organism evidence="2">
    <name type="scientific">Odontella aurita</name>
    <dbReference type="NCBI Taxonomy" id="265563"/>
    <lineage>
        <taxon>Eukaryota</taxon>
        <taxon>Sar</taxon>
        <taxon>Stramenopiles</taxon>
        <taxon>Ochrophyta</taxon>
        <taxon>Bacillariophyta</taxon>
        <taxon>Mediophyceae</taxon>
        <taxon>Biddulphiophycidae</taxon>
        <taxon>Eupodiscales</taxon>
        <taxon>Odontellaceae</taxon>
        <taxon>Odontella</taxon>
    </lineage>
</organism>